<dbReference type="SUPFAM" id="SSF88713">
    <property type="entry name" value="Glycoside hydrolase/deacetylase"/>
    <property type="match status" value="1"/>
</dbReference>
<dbReference type="InterPro" id="IPR002509">
    <property type="entry name" value="NODB_dom"/>
</dbReference>
<evidence type="ECO:0000313" key="4">
    <source>
        <dbReference type="Proteomes" id="UP000198736"/>
    </source>
</evidence>
<dbReference type="EMBL" id="CZPZ01000008">
    <property type="protein sequence ID" value="CUS34191.1"/>
    <property type="molecule type" value="Genomic_DNA"/>
</dbReference>
<dbReference type="Proteomes" id="UP000198736">
    <property type="component" value="Unassembled WGS sequence"/>
</dbReference>
<accession>A0A0S4LAJ1</accession>
<dbReference type="PANTHER" id="PTHR34216">
    <property type="match status" value="1"/>
</dbReference>
<protein>
    <recommendedName>
        <fullName evidence="2">NodB homology domain-containing protein</fullName>
    </recommendedName>
</protein>
<dbReference type="AlphaFoldDB" id="A0A0S4LAJ1"/>
<feature type="domain" description="NodB homology" evidence="2">
    <location>
        <begin position="81"/>
        <end position="327"/>
    </location>
</feature>
<dbReference type="STRING" id="1742973.COMA2_160026"/>
<gene>
    <name evidence="3" type="ORF">COMA2_160026</name>
</gene>
<evidence type="ECO:0000313" key="3">
    <source>
        <dbReference type="EMBL" id="CUS34191.1"/>
    </source>
</evidence>
<organism evidence="3 4">
    <name type="scientific">Candidatus Nitrospira nitrificans</name>
    <dbReference type="NCBI Taxonomy" id="1742973"/>
    <lineage>
        <taxon>Bacteria</taxon>
        <taxon>Pseudomonadati</taxon>
        <taxon>Nitrospirota</taxon>
        <taxon>Nitrospiria</taxon>
        <taxon>Nitrospirales</taxon>
        <taxon>Nitrospiraceae</taxon>
        <taxon>Nitrospira</taxon>
    </lineage>
</organism>
<evidence type="ECO:0000256" key="1">
    <source>
        <dbReference type="ARBA" id="ARBA00022729"/>
    </source>
</evidence>
<dbReference type="InterPro" id="IPR051398">
    <property type="entry name" value="Polysacch_Deacetylase"/>
</dbReference>
<dbReference type="Pfam" id="PF01522">
    <property type="entry name" value="Polysacc_deac_1"/>
    <property type="match status" value="1"/>
</dbReference>
<dbReference type="CDD" id="cd10918">
    <property type="entry name" value="CE4_NodB_like_5s_6s"/>
    <property type="match status" value="1"/>
</dbReference>
<keyword evidence="4" id="KW-1185">Reference proteome</keyword>
<dbReference type="PANTHER" id="PTHR34216:SF7">
    <property type="entry name" value="POLY-BETA-1,6-N-ACETYL-D-GLUCOSAMINE N-DEACETYLASE"/>
    <property type="match status" value="1"/>
</dbReference>
<sequence length="327" mass="36938">MGLSQVIVGMGVARLSRKFCPKNGAMILYGHRVADDEEGCLPGLRPSWLTEHLDYLSRHYHFLPLSQLLDCYERHQSIPSNSVVITFDDGFRDNFTNAYPILQQYHVPATVFLATGCVSSGNLPWPQTVGYLFQETKVDSLCHRTTREIPVTLKSPMDRNTARITVRKALGPMPRVEREQSIAELSRLLQVEIPRERMLSWDQVETMQKGGIEFGAHSFSHPWMALLSPEEARWEMETSLHEIQHRCGIARPPFVFPAGSYTPDLVKMAVSVGFRCVFQSHHSLRVNQIGVNDQFSLSRIGLPNAPGVILEAELDGPFHALRGLYRS</sequence>
<dbReference type="InterPro" id="IPR011330">
    <property type="entry name" value="Glyco_hydro/deAcase_b/a-brl"/>
</dbReference>
<proteinExistence type="predicted"/>
<dbReference type="Gene3D" id="3.20.20.370">
    <property type="entry name" value="Glycoside hydrolase/deacetylase"/>
    <property type="match status" value="1"/>
</dbReference>
<reference evidence="4" key="1">
    <citation type="submission" date="2015-10" db="EMBL/GenBank/DDBJ databases">
        <authorList>
            <person name="Luecker S."/>
            <person name="Luecker S."/>
        </authorList>
    </citation>
    <scope>NUCLEOTIDE SEQUENCE [LARGE SCALE GENOMIC DNA]</scope>
</reference>
<dbReference type="GO" id="GO:0005975">
    <property type="term" value="P:carbohydrate metabolic process"/>
    <property type="evidence" value="ECO:0007669"/>
    <property type="project" value="InterPro"/>
</dbReference>
<name>A0A0S4LAJ1_9BACT</name>
<dbReference type="GO" id="GO:0016810">
    <property type="term" value="F:hydrolase activity, acting on carbon-nitrogen (but not peptide) bonds"/>
    <property type="evidence" value="ECO:0007669"/>
    <property type="project" value="InterPro"/>
</dbReference>
<keyword evidence="1" id="KW-0732">Signal</keyword>
<dbReference type="PROSITE" id="PS51677">
    <property type="entry name" value="NODB"/>
    <property type="match status" value="1"/>
</dbReference>
<evidence type="ECO:0000259" key="2">
    <source>
        <dbReference type="PROSITE" id="PS51677"/>
    </source>
</evidence>